<sequence>MRSAGAFRCGGPGPRRRVGHVPDRPGTGPWGGVTGSDSGTDGEEWSMNGIRAAAGGQARAARGVTPAGGREAPPSGDPIEGGAGRARPAVLRCPPTCIAHRTREPASARRCKGTEL</sequence>
<evidence type="ECO:0000313" key="3">
    <source>
        <dbReference type="Proteomes" id="UP001501204"/>
    </source>
</evidence>
<feature type="region of interest" description="Disordered" evidence="1">
    <location>
        <begin position="1"/>
        <end position="88"/>
    </location>
</feature>
<evidence type="ECO:0000256" key="1">
    <source>
        <dbReference type="SAM" id="MobiDB-lite"/>
    </source>
</evidence>
<proteinExistence type="predicted"/>
<protein>
    <submittedName>
        <fullName evidence="2">Uncharacterized protein</fullName>
    </submittedName>
</protein>
<comment type="caution">
    <text evidence="2">The sequence shown here is derived from an EMBL/GenBank/DDBJ whole genome shotgun (WGS) entry which is preliminary data.</text>
</comment>
<evidence type="ECO:0000313" key="2">
    <source>
        <dbReference type="EMBL" id="GAA1771713.1"/>
    </source>
</evidence>
<accession>A0ABN2L1B2</accession>
<organism evidence="2 3">
    <name type="scientific">Kocuria aegyptia</name>
    <dbReference type="NCBI Taxonomy" id="330943"/>
    <lineage>
        <taxon>Bacteria</taxon>
        <taxon>Bacillati</taxon>
        <taxon>Actinomycetota</taxon>
        <taxon>Actinomycetes</taxon>
        <taxon>Micrococcales</taxon>
        <taxon>Micrococcaceae</taxon>
        <taxon>Kocuria</taxon>
    </lineage>
</organism>
<reference evidence="2 3" key="1">
    <citation type="journal article" date="2019" name="Int. J. Syst. Evol. Microbiol.">
        <title>The Global Catalogue of Microorganisms (GCM) 10K type strain sequencing project: providing services to taxonomists for standard genome sequencing and annotation.</title>
        <authorList>
            <consortium name="The Broad Institute Genomics Platform"/>
            <consortium name="The Broad Institute Genome Sequencing Center for Infectious Disease"/>
            <person name="Wu L."/>
            <person name="Ma J."/>
        </authorList>
    </citation>
    <scope>NUCLEOTIDE SEQUENCE [LARGE SCALE GENOMIC DNA]</scope>
    <source>
        <strain evidence="2 3">JCM 14735</strain>
    </source>
</reference>
<dbReference type="EMBL" id="BAAAOA010000046">
    <property type="protein sequence ID" value="GAA1771713.1"/>
    <property type="molecule type" value="Genomic_DNA"/>
</dbReference>
<name>A0ABN2L1B2_9MICC</name>
<dbReference type="Proteomes" id="UP001501204">
    <property type="component" value="Unassembled WGS sequence"/>
</dbReference>
<keyword evidence="3" id="KW-1185">Reference proteome</keyword>
<gene>
    <name evidence="2" type="ORF">GCM10009767_32050</name>
</gene>
<feature type="compositionally biased region" description="Low complexity" evidence="1">
    <location>
        <begin position="51"/>
        <end position="63"/>
    </location>
</feature>